<dbReference type="EMBL" id="JANFQF010000028">
    <property type="protein sequence ID" value="MCQ4122356.1"/>
    <property type="molecule type" value="Genomic_DNA"/>
</dbReference>
<sequence>MFTSTSLQRAAGSGFLAAVDTPGASIAELLWVFYPYALLTVGSRVSVPVRRTLPTRRTHLRVLARSSVTS</sequence>
<evidence type="ECO:0000313" key="2">
    <source>
        <dbReference type="Proteomes" id="UP001524501"/>
    </source>
</evidence>
<reference evidence="1 2" key="1">
    <citation type="submission" date="2022-07" db="EMBL/GenBank/DDBJ databases">
        <title>Degradation activity of malathion, p-nitrophenol and potential low-temperature adaptation strategy of Rhodococcus sp. FXJ9.536.</title>
        <authorList>
            <person name="Huang J."/>
            <person name="Huang Y."/>
        </authorList>
    </citation>
    <scope>NUCLEOTIDE SEQUENCE [LARGE SCALE GENOMIC DNA]</scope>
    <source>
        <strain evidence="1 2">FXJ9.536</strain>
    </source>
</reference>
<keyword evidence="2" id="KW-1185">Reference proteome</keyword>
<proteinExistence type="predicted"/>
<gene>
    <name evidence="1" type="ORF">NOF53_24910</name>
</gene>
<name>A0ABT1QJA1_9NOCA</name>
<accession>A0ABT1QJA1</accession>
<organism evidence="1 2">
    <name type="scientific">Rhodococcus tibetensis</name>
    <dbReference type="NCBI Taxonomy" id="2965064"/>
    <lineage>
        <taxon>Bacteria</taxon>
        <taxon>Bacillati</taxon>
        <taxon>Actinomycetota</taxon>
        <taxon>Actinomycetes</taxon>
        <taxon>Mycobacteriales</taxon>
        <taxon>Nocardiaceae</taxon>
        <taxon>Rhodococcus</taxon>
    </lineage>
</organism>
<protein>
    <submittedName>
        <fullName evidence="1">Uncharacterized protein</fullName>
    </submittedName>
</protein>
<comment type="caution">
    <text evidence="1">The sequence shown here is derived from an EMBL/GenBank/DDBJ whole genome shotgun (WGS) entry which is preliminary data.</text>
</comment>
<dbReference type="Proteomes" id="UP001524501">
    <property type="component" value="Unassembled WGS sequence"/>
</dbReference>
<dbReference type="RefSeq" id="WP_255973878.1">
    <property type="nucleotide sequence ID" value="NZ_JANFQF010000028.1"/>
</dbReference>
<evidence type="ECO:0000313" key="1">
    <source>
        <dbReference type="EMBL" id="MCQ4122356.1"/>
    </source>
</evidence>